<organism evidence="1">
    <name type="scientific">freshwater metagenome</name>
    <dbReference type="NCBI Taxonomy" id="449393"/>
    <lineage>
        <taxon>unclassified sequences</taxon>
        <taxon>metagenomes</taxon>
        <taxon>ecological metagenomes</taxon>
    </lineage>
</organism>
<evidence type="ECO:0000313" key="1">
    <source>
        <dbReference type="EMBL" id="CAB4754892.1"/>
    </source>
</evidence>
<dbReference type="EMBL" id="CAEZZG010000008">
    <property type="protein sequence ID" value="CAB4754892.1"/>
    <property type="molecule type" value="Genomic_DNA"/>
</dbReference>
<dbReference type="AlphaFoldDB" id="A0A6J6U576"/>
<sequence>MQSRTKRTLWTLLTGLLIAALAFGLGWSKLLALEAVTITGTNQIILIENQLKAAESKLVIGQPLARINPRTEENTVTDLEWVASANLSRNWWTGRVRLHVTPRIPVAVYADVNDANGSPKYLAKNGVEFSSPQSFSNLAKISIGTKSKGERKEIAMFIANLSAEIVAGMTRLEIAGNKVILMETNFRKPSLTIIWGARNSVTDIEVKSVVLMGLLALPENKKITEIDLSIADSPIVK</sequence>
<proteinExistence type="predicted"/>
<reference evidence="1" key="1">
    <citation type="submission" date="2020-05" db="EMBL/GenBank/DDBJ databases">
        <authorList>
            <person name="Chiriac C."/>
            <person name="Salcher M."/>
            <person name="Ghai R."/>
            <person name="Kavagutti S V."/>
        </authorList>
    </citation>
    <scope>NUCLEOTIDE SEQUENCE</scope>
</reference>
<name>A0A6J6U576_9ZZZZ</name>
<accession>A0A6J6U576</accession>
<protein>
    <submittedName>
        <fullName evidence="1">Unannotated protein</fullName>
    </submittedName>
</protein>
<gene>
    <name evidence="1" type="ORF">UFOPK2844_00679</name>
</gene>